<dbReference type="Gene3D" id="3.40.80.10">
    <property type="entry name" value="Peptidoglycan recognition protein-like"/>
    <property type="match status" value="1"/>
</dbReference>
<organism evidence="2 3">
    <name type="scientific">Malaciobacter canalis</name>
    <dbReference type="NCBI Taxonomy" id="1912871"/>
    <lineage>
        <taxon>Bacteria</taxon>
        <taxon>Pseudomonadati</taxon>
        <taxon>Campylobacterota</taxon>
        <taxon>Epsilonproteobacteria</taxon>
        <taxon>Campylobacterales</taxon>
        <taxon>Arcobacteraceae</taxon>
        <taxon>Malaciobacter</taxon>
    </lineage>
</organism>
<gene>
    <name evidence="2" type="ORF">CPG37_07020</name>
</gene>
<reference evidence="2 3" key="1">
    <citation type="submission" date="2017-09" db="EMBL/GenBank/DDBJ databases">
        <authorList>
            <person name="Perez-Cataluna A."/>
            <person name="Figueras M.J."/>
            <person name="Salas-Masso N."/>
        </authorList>
    </citation>
    <scope>NUCLEOTIDE SEQUENCE [LARGE SCALE GENOMIC DNA]</scope>
    <source>
        <strain evidence="2 3">F138-33</strain>
    </source>
</reference>
<feature type="domain" description="Peptidoglycan recognition protein family" evidence="1">
    <location>
        <begin position="2"/>
        <end position="126"/>
    </location>
</feature>
<keyword evidence="3" id="KW-1185">Reference proteome</keyword>
<dbReference type="SMART" id="SM00701">
    <property type="entry name" value="PGRP"/>
    <property type="match status" value="1"/>
</dbReference>
<evidence type="ECO:0000313" key="3">
    <source>
        <dbReference type="Proteomes" id="UP000221384"/>
    </source>
</evidence>
<sequence length="156" mass="17618">MGRNKKIKGLVLHCSASSFGSATLIKDWHVKGNGWSDIGYTMVICNGHVENNTYMEFMDGAIEWGRDIDREGAHTRGFNDLESICLIGLSNGFTIKQLEATRRVILYLIEHHGLNPKKIYGHSDLDDKKPFCCGFDVPKFIDACINEKSLHEFVRV</sequence>
<dbReference type="EMBL" id="NWVW01000007">
    <property type="protein sequence ID" value="PHO09761.1"/>
    <property type="molecule type" value="Genomic_DNA"/>
</dbReference>
<proteinExistence type="predicted"/>
<evidence type="ECO:0000313" key="2">
    <source>
        <dbReference type="EMBL" id="PHO09761.1"/>
    </source>
</evidence>
<dbReference type="InterPro" id="IPR036505">
    <property type="entry name" value="Amidase/PGRP_sf"/>
</dbReference>
<dbReference type="CDD" id="cd06583">
    <property type="entry name" value="PGRP"/>
    <property type="match status" value="1"/>
</dbReference>
<name>A0ABX4LPB9_9BACT</name>
<evidence type="ECO:0000259" key="1">
    <source>
        <dbReference type="SMART" id="SM00701"/>
    </source>
</evidence>
<dbReference type="InterPro" id="IPR002502">
    <property type="entry name" value="Amidase_domain"/>
</dbReference>
<dbReference type="Proteomes" id="UP000221384">
    <property type="component" value="Unassembled WGS sequence"/>
</dbReference>
<dbReference type="Pfam" id="PF01510">
    <property type="entry name" value="Amidase_2"/>
    <property type="match status" value="1"/>
</dbReference>
<dbReference type="RefSeq" id="WP_099334369.1">
    <property type="nucleotide sequence ID" value="NZ_CP042812.1"/>
</dbReference>
<dbReference type="InterPro" id="IPR006619">
    <property type="entry name" value="PGRP_domain_met/bac"/>
</dbReference>
<protein>
    <submittedName>
        <fullName evidence="2">N-acetylmuramoyl-L-alanine amidase</fullName>
    </submittedName>
</protein>
<accession>A0ABX4LPB9</accession>
<dbReference type="SUPFAM" id="SSF55846">
    <property type="entry name" value="N-acetylmuramoyl-L-alanine amidase-like"/>
    <property type="match status" value="1"/>
</dbReference>
<comment type="caution">
    <text evidence="2">The sequence shown here is derived from an EMBL/GenBank/DDBJ whole genome shotgun (WGS) entry which is preliminary data.</text>
</comment>